<feature type="compositionally biased region" description="Gly residues" evidence="3">
    <location>
        <begin position="529"/>
        <end position="596"/>
    </location>
</feature>
<organism evidence="4 5">
    <name type="scientific">Sorangium cellulosum</name>
    <name type="common">Polyangium cellulosum</name>
    <dbReference type="NCBI Taxonomy" id="56"/>
    <lineage>
        <taxon>Bacteria</taxon>
        <taxon>Pseudomonadati</taxon>
        <taxon>Myxococcota</taxon>
        <taxon>Polyangia</taxon>
        <taxon>Polyangiales</taxon>
        <taxon>Polyangiaceae</taxon>
        <taxon>Sorangium</taxon>
    </lineage>
</organism>
<accession>A0A4P2R141</accession>
<gene>
    <name evidence="4" type="ORF">SOCE836_084580</name>
</gene>
<feature type="compositionally biased region" description="Low complexity" evidence="3">
    <location>
        <begin position="597"/>
        <end position="611"/>
    </location>
</feature>
<dbReference type="EMBL" id="CP012672">
    <property type="protein sequence ID" value="AUX36251.1"/>
    <property type="molecule type" value="Genomic_DNA"/>
</dbReference>
<evidence type="ECO:0000313" key="5">
    <source>
        <dbReference type="Proteomes" id="UP000295497"/>
    </source>
</evidence>
<dbReference type="InterPro" id="IPR011043">
    <property type="entry name" value="Gal_Oxase/kelch_b-propeller"/>
</dbReference>
<dbReference type="InterPro" id="IPR037293">
    <property type="entry name" value="Gal_Oxidase_central_sf"/>
</dbReference>
<keyword evidence="2" id="KW-0677">Repeat</keyword>
<dbReference type="Proteomes" id="UP000295497">
    <property type="component" value="Chromosome"/>
</dbReference>
<keyword evidence="1" id="KW-0880">Kelch repeat</keyword>
<evidence type="ECO:0000256" key="1">
    <source>
        <dbReference type="ARBA" id="ARBA00022441"/>
    </source>
</evidence>
<dbReference type="PANTHER" id="PTHR24412:SF441">
    <property type="entry name" value="KELCH-LIKE PROTEIN 28"/>
    <property type="match status" value="1"/>
</dbReference>
<name>A0A4P2R141_SORCE</name>
<dbReference type="RefSeq" id="WP_129579106.1">
    <property type="nucleotide sequence ID" value="NZ_CP012672.1"/>
</dbReference>
<feature type="region of interest" description="Disordered" evidence="3">
    <location>
        <begin position="61"/>
        <end position="91"/>
    </location>
</feature>
<sequence>MRALQFQRCSADSEGGSGSSLGARSAARRAGALLLPVRPAAIALCAAALAGCTQGDGLGRGPAGSWLDPPLLETAGEDPPADAATSTMPEPRADHHAVGLHSGQVLVFGGVTRTTLEHYPDGSTSETALTSTALYDPATGTWAPAAPRAITGTARRARAMVLLDGRVLVASGVSFELYDPALDVWTSTARMPTPRAVSTCGTAVLADGRVLVAGGGVLEGPSPSRGVAEIYDPATDTWSATTPMLTAMRSVRGAIPLRDGRVLVSDGISRSELFDPASATWTPGPALRFKDIVLLSDGRVLSIRRGSGPGAGSSVYDPVTDTQTATPPFDLPAETESPALTALRDGRALFIGGYTIEFNGEECTGTDPWDCDSVHKFSDAAWMFDPVAERWSPAAPMKLPRAGHTATQLLDGAVLIAGGDAGDPTSGPVSMADAELYMPSSPLGAPCDDGASCGSGFCVDGVCCDAACDAGPCDACAVAAGASQNGRCAPLTGPVCDDGDACTDGDTCQAGACAAGAIDICGSGGEGGSAGEGGSGGAGGSAGEGGRGGAGGSAGEGGSGGAGGSAGEGGSGAGGSAGEGGSGSAGAGEGGSGSAGAGSTSQSSGGDSVAGAGSGGDHAGSGGADAGAPDGGSHTSMGCGVASPGEAHPQWLGALALLGALGVRRRRSGAR</sequence>
<feature type="region of interest" description="Disordered" evidence="3">
    <location>
        <begin position="529"/>
        <end position="647"/>
    </location>
</feature>
<evidence type="ECO:0000313" key="4">
    <source>
        <dbReference type="EMBL" id="AUX36251.1"/>
    </source>
</evidence>
<dbReference type="PANTHER" id="PTHR24412">
    <property type="entry name" value="KELCH PROTEIN"/>
    <property type="match status" value="1"/>
</dbReference>
<dbReference type="AlphaFoldDB" id="A0A4P2R141"/>
<feature type="region of interest" description="Disordered" evidence="3">
    <location>
        <begin position="1"/>
        <end position="22"/>
    </location>
</feature>
<evidence type="ECO:0000256" key="2">
    <source>
        <dbReference type="ARBA" id="ARBA00022737"/>
    </source>
</evidence>
<evidence type="ECO:0000256" key="3">
    <source>
        <dbReference type="SAM" id="MobiDB-lite"/>
    </source>
</evidence>
<feature type="compositionally biased region" description="Gly residues" evidence="3">
    <location>
        <begin position="612"/>
        <end position="625"/>
    </location>
</feature>
<protein>
    <submittedName>
        <fullName evidence="4">Uncharacterized protein</fullName>
    </submittedName>
</protein>
<dbReference type="Gene3D" id="2.130.10.80">
    <property type="entry name" value="Galactose oxidase/kelch, beta-propeller"/>
    <property type="match status" value="3"/>
</dbReference>
<dbReference type="SMART" id="SM00612">
    <property type="entry name" value="Kelch"/>
    <property type="match status" value="3"/>
</dbReference>
<dbReference type="InterPro" id="IPR006652">
    <property type="entry name" value="Kelch_1"/>
</dbReference>
<dbReference type="SUPFAM" id="SSF50965">
    <property type="entry name" value="Galactose oxidase, central domain"/>
    <property type="match status" value="2"/>
</dbReference>
<reference evidence="4 5" key="1">
    <citation type="submission" date="2015-09" db="EMBL/GenBank/DDBJ databases">
        <title>Sorangium comparison.</title>
        <authorList>
            <person name="Zaburannyi N."/>
            <person name="Bunk B."/>
            <person name="Overmann J."/>
            <person name="Mueller R."/>
        </authorList>
    </citation>
    <scope>NUCLEOTIDE SEQUENCE [LARGE SCALE GENOMIC DNA]</scope>
    <source>
        <strain evidence="4 5">So ce836</strain>
    </source>
</reference>
<proteinExistence type="predicted"/>